<dbReference type="GO" id="GO:0016020">
    <property type="term" value="C:membrane"/>
    <property type="evidence" value="ECO:0007669"/>
    <property type="project" value="InterPro"/>
</dbReference>
<dbReference type="PANTHER" id="PTHR13302">
    <property type="entry name" value="CONSERVED OLIGOMERIC GOLGI COMPLEX COMPONENT 3"/>
    <property type="match status" value="1"/>
</dbReference>
<feature type="region of interest" description="Disordered" evidence="2">
    <location>
        <begin position="519"/>
        <end position="538"/>
    </location>
</feature>
<protein>
    <submittedName>
        <fullName evidence="4">Similar to vesicle docking protein SEC34</fullName>
    </submittedName>
</protein>
<organism evidence="4 5">
    <name type="scientific">Cyanidioschyzon merolae (strain NIES-3377 / 10D)</name>
    <name type="common">Unicellular red alga</name>
    <dbReference type="NCBI Taxonomy" id="280699"/>
    <lineage>
        <taxon>Eukaryota</taxon>
        <taxon>Rhodophyta</taxon>
        <taxon>Bangiophyceae</taxon>
        <taxon>Cyanidiales</taxon>
        <taxon>Cyanidiaceae</taxon>
        <taxon>Cyanidioschyzon</taxon>
    </lineage>
</organism>
<evidence type="ECO:0000313" key="4">
    <source>
        <dbReference type="EMBL" id="BAM80665.1"/>
    </source>
</evidence>
<dbReference type="AlphaFoldDB" id="M1V5H2"/>
<feature type="compositionally biased region" description="Polar residues" evidence="2">
    <location>
        <begin position="523"/>
        <end position="538"/>
    </location>
</feature>
<evidence type="ECO:0000256" key="1">
    <source>
        <dbReference type="SAM" id="Coils"/>
    </source>
</evidence>
<evidence type="ECO:0000256" key="2">
    <source>
        <dbReference type="SAM" id="MobiDB-lite"/>
    </source>
</evidence>
<dbReference type="Proteomes" id="UP000007014">
    <property type="component" value="Chromosome 12"/>
</dbReference>
<dbReference type="GO" id="GO:0017119">
    <property type="term" value="C:Golgi transport complex"/>
    <property type="evidence" value="ECO:0007669"/>
    <property type="project" value="TreeGrafter"/>
</dbReference>
<dbReference type="RefSeq" id="XP_005536701.1">
    <property type="nucleotide sequence ID" value="XM_005536644.1"/>
</dbReference>
<gene>
    <name evidence="4" type="ORF">CYME_CML034C</name>
</gene>
<dbReference type="GO" id="GO:0006886">
    <property type="term" value="P:intracellular protein transport"/>
    <property type="evidence" value="ECO:0007669"/>
    <property type="project" value="InterPro"/>
</dbReference>
<dbReference type="PANTHER" id="PTHR13302:SF8">
    <property type="entry name" value="CONSERVED OLIGOMERIC GOLGI COMPLEX SUBUNIT 3"/>
    <property type="match status" value="1"/>
</dbReference>
<dbReference type="HOGENOM" id="CLU_329667_0_0_1"/>
<dbReference type="InterPro" id="IPR007265">
    <property type="entry name" value="COG_su3"/>
</dbReference>
<dbReference type="KEGG" id="cme:CYME_CML034C"/>
<proteinExistence type="predicted"/>
<dbReference type="InterPro" id="IPR048685">
    <property type="entry name" value="COG3_C"/>
</dbReference>
<feature type="compositionally biased region" description="Polar residues" evidence="2">
    <location>
        <begin position="619"/>
        <end position="632"/>
    </location>
</feature>
<feature type="coiled-coil region" evidence="1">
    <location>
        <begin position="104"/>
        <end position="169"/>
    </location>
</feature>
<evidence type="ECO:0000259" key="3">
    <source>
        <dbReference type="Pfam" id="PF20671"/>
    </source>
</evidence>
<accession>M1V5H2</accession>
<keyword evidence="1" id="KW-0175">Coiled coil</keyword>
<dbReference type="eggNOG" id="KOG2604">
    <property type="taxonomic scope" value="Eukaryota"/>
</dbReference>
<sequence>MKVAEDTFARWESLDAVYDGDPALRETQEQLFLRARELFSRADFFETVAEDDQESSVFRADTSGDFTPEQESALGTELDVIDLQLEDVRRSALERIQHDIEVDLERVRNALEQVQSFLTTLEEMETRCTQAQKDLSMFRATLKDAYTKKTVLERKAQSMRERLELWEELERLSQKLDTVEMASLRTSSLDADGVGNDIHDVLVALGMCQERMQHSGALAHSAELAAAHGSSNSSNSVWSATEHDRLEKILQRARELTCSHLGVLVRHLTSGLAMELSRLPADQRRLQAPDREDAIVNLRFRQLSKQTRQFMDAICNLAPADSPETMQFFAKCEMLFVEQRRRLVLPLAQEQARLAASAEELDLAARSTTTMLLKVCTMELQLFQALMLPSSETTQDMLLRVSLGAKAQPLSALRQWLRSIADLISIYILPRVLQESDLDALVRCIDFLQKEAMETELSRSTSDLVASCFTEPVTSLLADTRERTIYRAQLFIRDQILRFQPSDGDLQALYAHFQRPNRGHGPQQLSLEGPNTQPVTSTPSSAVYRATLLTLQVLALLHGRIDALVFAGLAREAIEACIRNLQTAARRLALLEPPASRESLEPDKSSVLALASLRKASAPGQTQGSVQRSPLSSPRLDPHAATSDSAELFYLKQLLILHQNLMLFEQLDIVDQERQLRYLSFDEFRAGVSRIIRGQVSLRHLFGSVRDLIPKRMDLNSKETLRDELRAAYEAVVFRALRELLQPLLVFLAEVAASSNVAALKGEAGTTATVDCVREIWATVLLRFDRVPIDPNLETQPVALRQILDFWQRLFGPHGSRVLTEILRENVQEVLSEFVAVLHRHYSVEERRAVGVDAERVRALMEAFAPDAPSQ</sequence>
<dbReference type="STRING" id="280699.M1V5H2"/>
<dbReference type="GO" id="GO:0005801">
    <property type="term" value="C:cis-Golgi network"/>
    <property type="evidence" value="ECO:0007669"/>
    <property type="project" value="InterPro"/>
</dbReference>
<evidence type="ECO:0000313" key="5">
    <source>
        <dbReference type="Proteomes" id="UP000007014"/>
    </source>
</evidence>
<dbReference type="Pfam" id="PF20671">
    <property type="entry name" value="COG3_C"/>
    <property type="match status" value="1"/>
</dbReference>
<dbReference type="OMA" id="LEEHMQY"/>
<dbReference type="EMBL" id="AP006494">
    <property type="protein sequence ID" value="BAM80665.1"/>
    <property type="molecule type" value="Genomic_DNA"/>
</dbReference>
<dbReference type="OrthoDB" id="2970at2759"/>
<dbReference type="GeneID" id="16994766"/>
<feature type="domain" description="Conserved oligomeric Golgi complex subunit 3 C-terminal" evidence="3">
    <location>
        <begin position="298"/>
        <end position="588"/>
    </location>
</feature>
<reference evidence="4 5" key="1">
    <citation type="journal article" date="2004" name="Nature">
        <title>Genome sequence of the ultrasmall unicellular red alga Cyanidioschyzon merolae 10D.</title>
        <authorList>
            <person name="Matsuzaki M."/>
            <person name="Misumi O."/>
            <person name="Shin-i T."/>
            <person name="Maruyama S."/>
            <person name="Takahara M."/>
            <person name="Miyagishima S."/>
            <person name="Mori T."/>
            <person name="Nishida K."/>
            <person name="Yagisawa F."/>
            <person name="Nishida K."/>
            <person name="Yoshida Y."/>
            <person name="Nishimura Y."/>
            <person name="Nakao S."/>
            <person name="Kobayashi T."/>
            <person name="Momoyama Y."/>
            <person name="Higashiyama T."/>
            <person name="Minoda A."/>
            <person name="Sano M."/>
            <person name="Nomoto H."/>
            <person name="Oishi K."/>
            <person name="Hayashi H."/>
            <person name="Ohta F."/>
            <person name="Nishizaka S."/>
            <person name="Haga S."/>
            <person name="Miura S."/>
            <person name="Morishita T."/>
            <person name="Kabeya Y."/>
            <person name="Terasawa K."/>
            <person name="Suzuki Y."/>
            <person name="Ishii Y."/>
            <person name="Asakawa S."/>
            <person name="Takano H."/>
            <person name="Ohta N."/>
            <person name="Kuroiwa H."/>
            <person name="Tanaka K."/>
            <person name="Shimizu N."/>
            <person name="Sugano S."/>
            <person name="Sato N."/>
            <person name="Nozaki H."/>
            <person name="Ogasawara N."/>
            <person name="Kohara Y."/>
            <person name="Kuroiwa T."/>
        </authorList>
    </citation>
    <scope>NUCLEOTIDE SEQUENCE [LARGE SCALE GENOMIC DNA]</scope>
    <source>
        <strain evidence="4 5">10D</strain>
    </source>
</reference>
<dbReference type="Gramene" id="CML034CT">
    <property type="protein sequence ID" value="CML034CT"/>
    <property type="gene ID" value="CML034C"/>
</dbReference>
<dbReference type="GO" id="GO:0007030">
    <property type="term" value="P:Golgi organization"/>
    <property type="evidence" value="ECO:0007669"/>
    <property type="project" value="TreeGrafter"/>
</dbReference>
<reference evidence="4 5" key="2">
    <citation type="journal article" date="2007" name="BMC Biol.">
        <title>A 100%-complete sequence reveals unusually simple genomic features in the hot-spring red alga Cyanidioschyzon merolae.</title>
        <authorList>
            <person name="Nozaki H."/>
            <person name="Takano H."/>
            <person name="Misumi O."/>
            <person name="Terasawa K."/>
            <person name="Matsuzaki M."/>
            <person name="Maruyama S."/>
            <person name="Nishida K."/>
            <person name="Yagisawa F."/>
            <person name="Yoshida Y."/>
            <person name="Fujiwara T."/>
            <person name="Takio S."/>
            <person name="Tamura K."/>
            <person name="Chung S.J."/>
            <person name="Nakamura S."/>
            <person name="Kuroiwa H."/>
            <person name="Tanaka K."/>
            <person name="Sato N."/>
            <person name="Kuroiwa T."/>
        </authorList>
    </citation>
    <scope>NUCLEOTIDE SEQUENCE [LARGE SCALE GENOMIC DNA]</scope>
    <source>
        <strain evidence="4 5">10D</strain>
    </source>
</reference>
<name>M1V5H2_CYAM1</name>
<feature type="region of interest" description="Disordered" evidence="2">
    <location>
        <begin position="615"/>
        <end position="639"/>
    </location>
</feature>
<dbReference type="GO" id="GO:0006891">
    <property type="term" value="P:intra-Golgi vesicle-mediated transport"/>
    <property type="evidence" value="ECO:0007669"/>
    <property type="project" value="TreeGrafter"/>
</dbReference>
<keyword evidence="5" id="KW-1185">Reference proteome</keyword>